<dbReference type="Pfam" id="PF06985">
    <property type="entry name" value="HET"/>
    <property type="match status" value="1"/>
</dbReference>
<organism evidence="3">
    <name type="scientific">Dissoconium aciculare CBS 342.82</name>
    <dbReference type="NCBI Taxonomy" id="1314786"/>
    <lineage>
        <taxon>Eukaryota</taxon>
        <taxon>Fungi</taxon>
        <taxon>Dikarya</taxon>
        <taxon>Ascomycota</taxon>
        <taxon>Pezizomycotina</taxon>
        <taxon>Dothideomycetes</taxon>
        <taxon>Dothideomycetidae</taxon>
        <taxon>Mycosphaerellales</taxon>
        <taxon>Dissoconiaceae</taxon>
        <taxon>Dissoconium</taxon>
    </lineage>
</organism>
<reference evidence="3" key="1">
    <citation type="submission" date="2020-01" db="EMBL/GenBank/DDBJ databases">
        <authorList>
            <consortium name="DOE Joint Genome Institute"/>
            <person name="Haridas S."/>
            <person name="Albert R."/>
            <person name="Binder M."/>
            <person name="Bloem J."/>
            <person name="Labutti K."/>
            <person name="Salamov A."/>
            <person name="Andreopoulos B."/>
            <person name="Baker S.E."/>
            <person name="Barry K."/>
            <person name="Bills G."/>
            <person name="Bluhm B.H."/>
            <person name="Cannon C."/>
            <person name="Castanera R."/>
            <person name="Culley D.E."/>
            <person name="Daum C."/>
            <person name="Ezra D."/>
            <person name="Gonzalez J.B."/>
            <person name="Henrissat B."/>
            <person name="Kuo A."/>
            <person name="Liang C."/>
            <person name="Lipzen A."/>
            <person name="Lutzoni F."/>
            <person name="Magnuson J."/>
            <person name="Mondo S."/>
            <person name="Nolan M."/>
            <person name="Ohm R."/>
            <person name="Pangilinan J."/>
            <person name="Park H.-J."/>
            <person name="Ramirez L."/>
            <person name="Alfaro M."/>
            <person name="Sun H."/>
            <person name="Tritt A."/>
            <person name="Yoshinaga Y."/>
            <person name="Zwiers L.-H."/>
            <person name="Turgeon B.G."/>
            <person name="Goodwin S.B."/>
            <person name="Spatafora J.W."/>
            <person name="Crous P.W."/>
            <person name="Grigoriev I.V."/>
        </authorList>
    </citation>
    <scope>NUCLEOTIDE SEQUENCE</scope>
    <source>
        <strain evidence="3">CBS 342.82</strain>
    </source>
</reference>
<dbReference type="GeneID" id="54358140"/>
<dbReference type="InterPro" id="IPR010730">
    <property type="entry name" value="HET"/>
</dbReference>
<evidence type="ECO:0000313" key="3">
    <source>
        <dbReference type="RefSeq" id="XP_033458901.1"/>
    </source>
</evidence>
<sequence length="68" mass="7651">LPTLHRTLEHAITLTIRLGFRYIWIDSVCINQEDSDDKQIQIAMMKDIYRGSLATLVALSADDANSGM</sequence>
<dbReference type="AlphaFoldDB" id="A0A6J3M1G0"/>
<evidence type="ECO:0000313" key="2">
    <source>
        <dbReference type="Proteomes" id="UP000504637"/>
    </source>
</evidence>
<dbReference type="OrthoDB" id="2958217at2759"/>
<feature type="domain" description="Heterokaryon incompatibility" evidence="1">
    <location>
        <begin position="4"/>
        <end position="67"/>
    </location>
</feature>
<protein>
    <submittedName>
        <fullName evidence="3">Heterokaryon incompatibility</fullName>
    </submittedName>
</protein>
<reference evidence="3" key="2">
    <citation type="submission" date="2020-04" db="EMBL/GenBank/DDBJ databases">
        <authorList>
            <consortium name="NCBI Genome Project"/>
        </authorList>
    </citation>
    <scope>NUCLEOTIDE SEQUENCE</scope>
    <source>
        <strain evidence="3">CBS 342.82</strain>
    </source>
</reference>
<dbReference type="RefSeq" id="XP_033458901.1">
    <property type="nucleotide sequence ID" value="XM_033600340.1"/>
</dbReference>
<dbReference type="PANTHER" id="PTHR33112:SF12">
    <property type="entry name" value="HETEROKARYON INCOMPATIBILITY DOMAIN-CONTAINING PROTEIN"/>
    <property type="match status" value="1"/>
</dbReference>
<accession>A0A6J3M1G0</accession>
<feature type="non-terminal residue" evidence="3">
    <location>
        <position position="68"/>
    </location>
</feature>
<name>A0A6J3M1G0_9PEZI</name>
<dbReference type="Proteomes" id="UP000504637">
    <property type="component" value="Unplaced"/>
</dbReference>
<dbReference type="PANTHER" id="PTHR33112">
    <property type="entry name" value="DOMAIN PROTEIN, PUTATIVE-RELATED"/>
    <property type="match status" value="1"/>
</dbReference>
<reference evidence="3" key="3">
    <citation type="submission" date="2025-08" db="UniProtKB">
        <authorList>
            <consortium name="RefSeq"/>
        </authorList>
    </citation>
    <scope>IDENTIFICATION</scope>
    <source>
        <strain evidence="3">CBS 342.82</strain>
    </source>
</reference>
<feature type="non-terminal residue" evidence="3">
    <location>
        <position position="1"/>
    </location>
</feature>
<evidence type="ECO:0000259" key="1">
    <source>
        <dbReference type="Pfam" id="PF06985"/>
    </source>
</evidence>
<gene>
    <name evidence="3" type="ORF">K489DRAFT_297738</name>
</gene>
<proteinExistence type="predicted"/>
<keyword evidence="2" id="KW-1185">Reference proteome</keyword>